<dbReference type="EMBL" id="CAJVPY010007272">
    <property type="protein sequence ID" value="CAG8677888.1"/>
    <property type="molecule type" value="Genomic_DNA"/>
</dbReference>
<comment type="caution">
    <text evidence="1">The sequence shown here is derived from an EMBL/GenBank/DDBJ whole genome shotgun (WGS) entry which is preliminary data.</text>
</comment>
<dbReference type="AlphaFoldDB" id="A0A9N9EJX0"/>
<dbReference type="Proteomes" id="UP000789405">
    <property type="component" value="Unassembled WGS sequence"/>
</dbReference>
<proteinExistence type="predicted"/>
<feature type="non-terminal residue" evidence="1">
    <location>
        <position position="82"/>
    </location>
</feature>
<accession>A0A9N9EJX0</accession>
<evidence type="ECO:0000313" key="1">
    <source>
        <dbReference type="EMBL" id="CAG8677888.1"/>
    </source>
</evidence>
<gene>
    <name evidence="1" type="ORF">DERYTH_LOCUS11622</name>
</gene>
<keyword evidence="2" id="KW-1185">Reference proteome</keyword>
<organism evidence="1 2">
    <name type="scientific">Dentiscutata erythropus</name>
    <dbReference type="NCBI Taxonomy" id="1348616"/>
    <lineage>
        <taxon>Eukaryota</taxon>
        <taxon>Fungi</taxon>
        <taxon>Fungi incertae sedis</taxon>
        <taxon>Mucoromycota</taxon>
        <taxon>Glomeromycotina</taxon>
        <taxon>Glomeromycetes</taxon>
        <taxon>Diversisporales</taxon>
        <taxon>Gigasporaceae</taxon>
        <taxon>Dentiscutata</taxon>
    </lineage>
</organism>
<reference evidence="1" key="1">
    <citation type="submission" date="2021-06" db="EMBL/GenBank/DDBJ databases">
        <authorList>
            <person name="Kallberg Y."/>
            <person name="Tangrot J."/>
            <person name="Rosling A."/>
        </authorList>
    </citation>
    <scope>NUCLEOTIDE SEQUENCE</scope>
    <source>
        <strain evidence="1">MA453B</strain>
    </source>
</reference>
<protein>
    <submittedName>
        <fullName evidence="1">23748_t:CDS:1</fullName>
    </submittedName>
</protein>
<sequence>MKTYYNNNKIQNAEKNFDIAKNQYLNAVEILFIAASASEDLTKAFEQNINEAQKLIEEAFNLDHTHARVWLNNYRLINDFGA</sequence>
<evidence type="ECO:0000313" key="2">
    <source>
        <dbReference type="Proteomes" id="UP000789405"/>
    </source>
</evidence>
<name>A0A9N9EJX0_9GLOM</name>